<gene>
    <name evidence="1" type="ORF">MPH_07648</name>
</gene>
<dbReference type="EMBL" id="AHHD01000324">
    <property type="protein sequence ID" value="EKG15201.1"/>
    <property type="molecule type" value="Genomic_DNA"/>
</dbReference>
<dbReference type="VEuPathDB" id="FungiDB:MPH_07648"/>
<protein>
    <submittedName>
        <fullName evidence="1">Uncharacterized protein</fullName>
    </submittedName>
</protein>
<comment type="caution">
    <text evidence="1">The sequence shown here is derived from an EMBL/GenBank/DDBJ whole genome shotgun (WGS) entry which is preliminary data.</text>
</comment>
<dbReference type="HOGENOM" id="CLU_2085280_0_0_1"/>
<evidence type="ECO:0000313" key="2">
    <source>
        <dbReference type="Proteomes" id="UP000007129"/>
    </source>
</evidence>
<dbReference type="Proteomes" id="UP000007129">
    <property type="component" value="Unassembled WGS sequence"/>
</dbReference>
<dbReference type="AlphaFoldDB" id="K2QYZ6"/>
<evidence type="ECO:0000313" key="1">
    <source>
        <dbReference type="EMBL" id="EKG15201.1"/>
    </source>
</evidence>
<name>K2QYZ6_MACPH</name>
<reference evidence="1 2" key="1">
    <citation type="journal article" date="2012" name="BMC Genomics">
        <title>Tools to kill: Genome of one of the most destructive plant pathogenic fungi Macrophomina phaseolina.</title>
        <authorList>
            <person name="Islam M.S."/>
            <person name="Haque M.S."/>
            <person name="Islam M.M."/>
            <person name="Emdad E.M."/>
            <person name="Halim A."/>
            <person name="Hossen Q.M.M."/>
            <person name="Hossain M.Z."/>
            <person name="Ahmed B."/>
            <person name="Rahim S."/>
            <person name="Rahman M.S."/>
            <person name="Alam M.M."/>
            <person name="Hou S."/>
            <person name="Wan X."/>
            <person name="Saito J.A."/>
            <person name="Alam M."/>
        </authorList>
    </citation>
    <scope>NUCLEOTIDE SEQUENCE [LARGE SCALE GENOMIC DNA]</scope>
    <source>
        <strain evidence="1 2">MS6</strain>
    </source>
</reference>
<sequence>MKTTFMPIDTSFRIHSFSVDPHVQAMQSRKRPLEYKGACCWQRRSGDACICASSGPPVHGQRQPCPCRKFQFPSIQSSKLGSCSSSERFSATALATMPLKSASTADSYTGWITGLKL</sequence>
<dbReference type="InParanoid" id="K2QYZ6"/>
<accession>K2QYZ6</accession>
<proteinExistence type="predicted"/>
<organism evidence="1 2">
    <name type="scientific">Macrophomina phaseolina (strain MS6)</name>
    <name type="common">Charcoal rot fungus</name>
    <dbReference type="NCBI Taxonomy" id="1126212"/>
    <lineage>
        <taxon>Eukaryota</taxon>
        <taxon>Fungi</taxon>
        <taxon>Dikarya</taxon>
        <taxon>Ascomycota</taxon>
        <taxon>Pezizomycotina</taxon>
        <taxon>Dothideomycetes</taxon>
        <taxon>Dothideomycetes incertae sedis</taxon>
        <taxon>Botryosphaeriales</taxon>
        <taxon>Botryosphaeriaceae</taxon>
        <taxon>Macrophomina</taxon>
    </lineage>
</organism>